<feature type="domain" description="NADH:quinone oxidoreductase/Mrp antiporter transmembrane" evidence="9">
    <location>
        <begin position="123"/>
        <end position="353"/>
    </location>
</feature>
<feature type="transmembrane region" description="Helical" evidence="8">
    <location>
        <begin position="105"/>
        <end position="123"/>
    </location>
</feature>
<evidence type="ECO:0000256" key="4">
    <source>
        <dbReference type="ARBA" id="ARBA00022989"/>
    </source>
</evidence>
<feature type="transmembrane region" description="Helical" evidence="8">
    <location>
        <begin position="75"/>
        <end position="93"/>
    </location>
</feature>
<keyword evidence="5" id="KW-0560">Oxidoreductase</keyword>
<dbReference type="GO" id="GO:0005886">
    <property type="term" value="C:plasma membrane"/>
    <property type="evidence" value="ECO:0007669"/>
    <property type="project" value="UniProtKB-SubCell"/>
</dbReference>
<evidence type="ECO:0000256" key="1">
    <source>
        <dbReference type="ARBA" id="ARBA00004651"/>
    </source>
</evidence>
<keyword evidence="10" id="KW-0456">Lyase</keyword>
<feature type="transmembrane region" description="Helical" evidence="8">
    <location>
        <begin position="235"/>
        <end position="253"/>
    </location>
</feature>
<gene>
    <name evidence="10" type="ORF">HELGO_WM3570</name>
</gene>
<keyword evidence="3 7" id="KW-0812">Transmembrane</keyword>
<dbReference type="PANTHER" id="PTHR42682:SF4">
    <property type="entry name" value="NADH-UBIQUINONE_PLASTOQUINONE"/>
    <property type="match status" value="1"/>
</dbReference>
<feature type="transmembrane region" description="Helical" evidence="8">
    <location>
        <begin position="265"/>
        <end position="285"/>
    </location>
</feature>
<comment type="subcellular location">
    <subcellularLocation>
        <location evidence="1">Cell membrane</location>
        <topology evidence="1">Multi-pass membrane protein</topology>
    </subcellularLocation>
    <subcellularLocation>
        <location evidence="7">Membrane</location>
        <topology evidence="7">Multi-pass membrane protein</topology>
    </subcellularLocation>
</comment>
<evidence type="ECO:0000256" key="5">
    <source>
        <dbReference type="ARBA" id="ARBA00023002"/>
    </source>
</evidence>
<dbReference type="GO" id="GO:0016829">
    <property type="term" value="F:lyase activity"/>
    <property type="evidence" value="ECO:0007669"/>
    <property type="project" value="UniProtKB-KW"/>
</dbReference>
<dbReference type="PANTHER" id="PTHR42682">
    <property type="entry name" value="HYDROGENASE-4 COMPONENT F"/>
    <property type="match status" value="1"/>
</dbReference>
<feature type="transmembrane region" description="Helical" evidence="8">
    <location>
        <begin position="199"/>
        <end position="223"/>
    </location>
</feature>
<evidence type="ECO:0000256" key="3">
    <source>
        <dbReference type="ARBA" id="ARBA00022692"/>
    </source>
</evidence>
<keyword evidence="4 8" id="KW-1133">Transmembrane helix</keyword>
<feature type="transmembrane region" description="Helical" evidence="8">
    <location>
        <begin position="292"/>
        <end position="312"/>
    </location>
</feature>
<keyword evidence="2" id="KW-1003">Cell membrane</keyword>
<dbReference type="EMBL" id="CACVAS010000057">
    <property type="protein sequence ID" value="CAA6809187.1"/>
    <property type="molecule type" value="Genomic_DNA"/>
</dbReference>
<protein>
    <submittedName>
        <fullName evidence="10">Formate hydrogenlyase subunit 3/multisubunit Na+/H+ antiporter MnhD subunit</fullName>
    </submittedName>
</protein>
<evidence type="ECO:0000256" key="2">
    <source>
        <dbReference type="ARBA" id="ARBA00022475"/>
    </source>
</evidence>
<sequence>MNTILYHSILFISMIWPLLLAFLFIFKQFHSKLLYFTPWAALPALLAVAISSTYATEFELPSLLVGGSFALDETGKIFMLLATLLWTLSGVYAKSYFKSIENKVSFYRYFLLAMAGNFILILAQDMISFYVGFTLMSFASYGLIVFNKTALSFKAGLVYISLVVLGEVILFSGLLMIASTSESTLFSAVPENIILDSSHDLIICLIFIGFGLKAGVFGLHVWLPLAHPEAPAPASAVLSGTMIKAGILGWIRFLPVGTIALPEWGTAIIILGFFTAFYGVIIGLTQRDPKTVLAYSSISQVGIITMSIGLGMQFPEVWSVVLTGIAFYALHHGLSKGALFLGVGLFGSKQLKQRVWVWLGLWLPALAIAGAPWTSGMLAKDLVKSYTLYVPAPWDTLLPLLLSGSALATALLMARLLYLLRPSAEPYGSKPSIGLILPWSALLLTIILVPWLGVYSFEYAMNKEIFGSLWPILLSLMISIGVYRMHIFNKVKPIPAGDILVWIELGLILLKNNIKKLHNLTQYLTLLQEDIQRIFNAVQTLFSVKLRQSESFLVRWEVAITLMVLMMSVVVFISFKR</sequence>
<dbReference type="Pfam" id="PF00361">
    <property type="entry name" value="Proton_antipo_M"/>
    <property type="match status" value="1"/>
</dbReference>
<feature type="transmembrane region" description="Helical" evidence="8">
    <location>
        <begin position="33"/>
        <end position="55"/>
    </location>
</feature>
<dbReference type="InterPro" id="IPR001750">
    <property type="entry name" value="ND/Mrp_TM"/>
</dbReference>
<feature type="transmembrane region" description="Helical" evidence="8">
    <location>
        <begin position="465"/>
        <end position="483"/>
    </location>
</feature>
<feature type="transmembrane region" description="Helical" evidence="8">
    <location>
        <begin position="432"/>
        <end position="453"/>
    </location>
</feature>
<evidence type="ECO:0000313" key="10">
    <source>
        <dbReference type="EMBL" id="CAA6809187.1"/>
    </source>
</evidence>
<evidence type="ECO:0000256" key="6">
    <source>
        <dbReference type="ARBA" id="ARBA00023136"/>
    </source>
</evidence>
<keyword evidence="6 8" id="KW-0472">Membrane</keyword>
<proteinExistence type="predicted"/>
<feature type="transmembrane region" description="Helical" evidence="8">
    <location>
        <begin position="129"/>
        <end position="146"/>
    </location>
</feature>
<reference evidence="10" key="1">
    <citation type="submission" date="2020-01" db="EMBL/GenBank/DDBJ databases">
        <authorList>
            <person name="Meier V. D."/>
            <person name="Meier V D."/>
        </authorList>
    </citation>
    <scope>NUCLEOTIDE SEQUENCE</scope>
    <source>
        <strain evidence="10">HLG_WM_MAG_01</strain>
    </source>
</reference>
<dbReference type="InterPro" id="IPR052175">
    <property type="entry name" value="ComplexI-like_HydComp"/>
</dbReference>
<name>A0A6S6SGJ0_9BACT</name>
<feature type="transmembrane region" description="Helical" evidence="8">
    <location>
        <begin position="396"/>
        <end position="420"/>
    </location>
</feature>
<evidence type="ECO:0000256" key="7">
    <source>
        <dbReference type="RuleBase" id="RU000320"/>
    </source>
</evidence>
<organism evidence="10">
    <name type="scientific">uncultured Sulfurovum sp</name>
    <dbReference type="NCBI Taxonomy" id="269237"/>
    <lineage>
        <taxon>Bacteria</taxon>
        <taxon>Pseudomonadati</taxon>
        <taxon>Campylobacterota</taxon>
        <taxon>Epsilonproteobacteria</taxon>
        <taxon>Campylobacterales</taxon>
        <taxon>Sulfurovaceae</taxon>
        <taxon>Sulfurovum</taxon>
        <taxon>environmental samples</taxon>
    </lineage>
</organism>
<feature type="transmembrane region" description="Helical" evidence="8">
    <location>
        <begin position="552"/>
        <end position="575"/>
    </location>
</feature>
<evidence type="ECO:0000256" key="8">
    <source>
        <dbReference type="SAM" id="Phobius"/>
    </source>
</evidence>
<feature type="transmembrane region" description="Helical" evidence="8">
    <location>
        <begin position="318"/>
        <end position="343"/>
    </location>
</feature>
<feature type="transmembrane region" description="Helical" evidence="8">
    <location>
        <begin position="355"/>
        <end position="376"/>
    </location>
</feature>
<dbReference type="PRINTS" id="PR01434">
    <property type="entry name" value="NADHDHGNASE5"/>
</dbReference>
<feature type="transmembrane region" description="Helical" evidence="8">
    <location>
        <begin position="158"/>
        <end position="179"/>
    </location>
</feature>
<dbReference type="GO" id="GO:0016491">
    <property type="term" value="F:oxidoreductase activity"/>
    <property type="evidence" value="ECO:0007669"/>
    <property type="project" value="UniProtKB-KW"/>
</dbReference>
<accession>A0A6S6SGJ0</accession>
<dbReference type="AlphaFoldDB" id="A0A6S6SGJ0"/>
<evidence type="ECO:0000259" key="9">
    <source>
        <dbReference type="Pfam" id="PF00361"/>
    </source>
</evidence>
<feature type="transmembrane region" description="Helical" evidence="8">
    <location>
        <begin position="6"/>
        <end position="26"/>
    </location>
</feature>